<dbReference type="EMBL" id="MT141549">
    <property type="protein sequence ID" value="QJA66117.1"/>
    <property type="molecule type" value="Genomic_DNA"/>
</dbReference>
<dbReference type="EMBL" id="MT145196">
    <property type="protein sequence ID" value="QJI05244.1"/>
    <property type="molecule type" value="Genomic_DNA"/>
</dbReference>
<reference evidence="1" key="1">
    <citation type="submission" date="2020-03" db="EMBL/GenBank/DDBJ databases">
        <title>The deep terrestrial virosphere.</title>
        <authorList>
            <person name="Holmfeldt K."/>
            <person name="Nilsson E."/>
            <person name="Simone D."/>
            <person name="Lopez-Fernandez M."/>
            <person name="Wu X."/>
            <person name="de Brujin I."/>
            <person name="Lundin D."/>
            <person name="Andersson A."/>
            <person name="Bertilsson S."/>
            <person name="Dopson M."/>
        </authorList>
    </citation>
    <scope>NUCLEOTIDE SEQUENCE</scope>
    <source>
        <strain evidence="4">MM415A00138</strain>
        <strain evidence="2">MM415B00361</strain>
        <strain evidence="1">TM448A00273</strain>
        <strain evidence="3">TM448B00155</strain>
    </source>
</reference>
<evidence type="ECO:0000313" key="1">
    <source>
        <dbReference type="EMBL" id="QJA45678.1"/>
    </source>
</evidence>
<organism evidence="1">
    <name type="scientific">viral metagenome</name>
    <dbReference type="NCBI Taxonomy" id="1070528"/>
    <lineage>
        <taxon>unclassified sequences</taxon>
        <taxon>metagenomes</taxon>
        <taxon>organismal metagenomes</taxon>
    </lineage>
</organism>
<proteinExistence type="predicted"/>
<gene>
    <name evidence="4" type="ORF">MM415A00138_0057</name>
    <name evidence="2" type="ORF">MM415B00361_0037</name>
    <name evidence="1" type="ORF">TM448A00273_0004</name>
    <name evidence="3" type="ORF">TM448B00155_0054</name>
</gene>
<accession>A0A6H1ZDR3</accession>
<dbReference type="Gene3D" id="3.40.50.620">
    <property type="entry name" value="HUPs"/>
    <property type="match status" value="1"/>
</dbReference>
<evidence type="ECO:0000313" key="3">
    <source>
        <dbReference type="EMBL" id="QJH93938.1"/>
    </source>
</evidence>
<dbReference type="EMBL" id="MT143995">
    <property type="protein sequence ID" value="QJA45678.1"/>
    <property type="molecule type" value="Genomic_DNA"/>
</dbReference>
<dbReference type="AlphaFoldDB" id="A0A6H1ZDR3"/>
<sequence>MELSGMSEAQRNECPLERLVSRLSVVSYGAGTNSTAMLVGLHERGERPDVILFADTGGERPETYRHRDMVSDWCESVGFPRIVTVAETETLEDNCLRRNALPGIAYGFRSCSDHYKIRPQKRWLKAQGITSPWSWVGIDAGEAYRAKYEATRYPLIEWDWGREECIEAIARAGLPQPGKSACFFCPSSRRPEILELKRTHPELFARAMDMEANAKLTSIKGLGRSFSWTDFVKNSDAQKDLFVHTAEIPCECFDG</sequence>
<name>A0A6H1ZDR3_9ZZZZ</name>
<evidence type="ECO:0000313" key="2">
    <source>
        <dbReference type="EMBL" id="QJA66117.1"/>
    </source>
</evidence>
<protein>
    <submittedName>
        <fullName evidence="1">Putative phosphoadenosine phosphosulfate reductase family protein</fullName>
    </submittedName>
</protein>
<dbReference type="InterPro" id="IPR014729">
    <property type="entry name" value="Rossmann-like_a/b/a_fold"/>
</dbReference>
<dbReference type="SUPFAM" id="SSF52402">
    <property type="entry name" value="Adenine nucleotide alpha hydrolases-like"/>
    <property type="match status" value="1"/>
</dbReference>
<dbReference type="EMBL" id="MT144593">
    <property type="protein sequence ID" value="QJH93938.1"/>
    <property type="molecule type" value="Genomic_DNA"/>
</dbReference>
<evidence type="ECO:0000313" key="4">
    <source>
        <dbReference type="EMBL" id="QJI05244.1"/>
    </source>
</evidence>